<feature type="region of interest" description="Disordered" evidence="12">
    <location>
        <begin position="920"/>
        <end position="955"/>
    </location>
</feature>
<dbReference type="Proteomes" id="UP001152320">
    <property type="component" value="Chromosome 7"/>
</dbReference>
<name>A0A9Q1C4C9_HOLLE</name>
<evidence type="ECO:0000259" key="14">
    <source>
        <dbReference type="PROSITE" id="PS51469"/>
    </source>
</evidence>
<evidence type="ECO:0000256" key="12">
    <source>
        <dbReference type="SAM" id="MobiDB-lite"/>
    </source>
</evidence>
<evidence type="ECO:0000256" key="4">
    <source>
        <dbReference type="ARBA" id="ARBA00022824"/>
    </source>
</evidence>
<feature type="compositionally biased region" description="Basic and acidic residues" evidence="12">
    <location>
        <begin position="770"/>
        <end position="779"/>
    </location>
</feature>
<feature type="compositionally biased region" description="Polar residues" evidence="12">
    <location>
        <begin position="812"/>
        <end position="840"/>
    </location>
</feature>
<feature type="compositionally biased region" description="Basic and acidic residues" evidence="12">
    <location>
        <begin position="855"/>
        <end position="894"/>
    </location>
</feature>
<feature type="region of interest" description="Disordered" evidence="12">
    <location>
        <begin position="39"/>
        <end position="205"/>
    </location>
</feature>
<feature type="signal peptide" evidence="13">
    <location>
        <begin position="1"/>
        <end position="28"/>
    </location>
</feature>
<evidence type="ECO:0000313" key="16">
    <source>
        <dbReference type="Proteomes" id="UP001152320"/>
    </source>
</evidence>
<feature type="compositionally biased region" description="Polar residues" evidence="12">
    <location>
        <begin position="53"/>
        <end position="64"/>
    </location>
</feature>
<feature type="compositionally biased region" description="Basic and acidic residues" evidence="12">
    <location>
        <begin position="920"/>
        <end position="937"/>
    </location>
</feature>
<keyword evidence="4" id="KW-0256">Endoplasmic reticulum</keyword>
<feature type="compositionally biased region" description="Basic and acidic residues" evidence="12">
    <location>
        <begin position="1185"/>
        <end position="1198"/>
    </location>
</feature>
<evidence type="ECO:0000256" key="9">
    <source>
        <dbReference type="ARBA" id="ARBA00061226"/>
    </source>
</evidence>
<evidence type="ECO:0000256" key="11">
    <source>
        <dbReference type="SAM" id="Coils"/>
    </source>
</evidence>
<keyword evidence="16" id="KW-1185">Reference proteome</keyword>
<reference evidence="15" key="1">
    <citation type="submission" date="2021-10" db="EMBL/GenBank/DDBJ databases">
        <title>Tropical sea cucumber genome reveals ecological adaptation and Cuvierian tubules defense mechanism.</title>
        <authorList>
            <person name="Chen T."/>
        </authorList>
    </citation>
    <scope>NUCLEOTIDE SEQUENCE</scope>
    <source>
        <strain evidence="15">Nanhai2018</strain>
        <tissue evidence="15">Muscle</tissue>
    </source>
</reference>
<feature type="compositionally biased region" description="Basic and acidic residues" evidence="12">
    <location>
        <begin position="676"/>
        <end position="685"/>
    </location>
</feature>
<feature type="domain" description="SUN" evidence="14">
    <location>
        <begin position="310"/>
        <end position="473"/>
    </location>
</feature>
<evidence type="ECO:0000256" key="13">
    <source>
        <dbReference type="SAM" id="SignalP"/>
    </source>
</evidence>
<dbReference type="GO" id="GO:0005789">
    <property type="term" value="C:endoplasmic reticulum membrane"/>
    <property type="evidence" value="ECO:0007669"/>
    <property type="project" value="UniProtKB-SubCell"/>
</dbReference>
<feature type="compositionally biased region" description="Polar residues" evidence="12">
    <location>
        <begin position="731"/>
        <end position="745"/>
    </location>
</feature>
<dbReference type="InterPro" id="IPR012919">
    <property type="entry name" value="SUN_dom"/>
</dbReference>
<keyword evidence="6" id="KW-0472">Membrane</keyword>
<feature type="compositionally biased region" description="Basic and acidic residues" evidence="12">
    <location>
        <begin position="138"/>
        <end position="154"/>
    </location>
</feature>
<accession>A0A9Q1C4C9</accession>
<feature type="region of interest" description="Disordered" evidence="12">
    <location>
        <begin position="581"/>
        <end position="615"/>
    </location>
</feature>
<comment type="similarity">
    <text evidence="9">Belongs to the SLP1 family.</text>
</comment>
<feature type="region of interest" description="Disordered" evidence="12">
    <location>
        <begin position="227"/>
        <end position="295"/>
    </location>
</feature>
<dbReference type="Pfam" id="PF07738">
    <property type="entry name" value="Sad1_UNC"/>
    <property type="match status" value="1"/>
</dbReference>
<feature type="chain" id="PRO_5040250056" evidence="13">
    <location>
        <begin position="29"/>
        <end position="1254"/>
    </location>
</feature>
<dbReference type="AlphaFoldDB" id="A0A9Q1C4C9"/>
<evidence type="ECO:0000256" key="6">
    <source>
        <dbReference type="ARBA" id="ARBA00023136"/>
    </source>
</evidence>
<feature type="compositionally biased region" description="Low complexity" evidence="12">
    <location>
        <begin position="239"/>
        <end position="248"/>
    </location>
</feature>
<dbReference type="EMBL" id="JAIZAY010000007">
    <property type="protein sequence ID" value="KAJ8038417.1"/>
    <property type="molecule type" value="Genomic_DNA"/>
</dbReference>
<feature type="compositionally biased region" description="Polar residues" evidence="12">
    <location>
        <begin position="941"/>
        <end position="955"/>
    </location>
</feature>
<keyword evidence="7" id="KW-0325">Glycoprotein</keyword>
<feature type="compositionally biased region" description="Polar residues" evidence="12">
    <location>
        <begin position="590"/>
        <end position="600"/>
    </location>
</feature>
<feature type="region of interest" description="Disordered" evidence="12">
    <location>
        <begin position="1103"/>
        <end position="1128"/>
    </location>
</feature>
<feature type="coiled-coil region" evidence="11">
    <location>
        <begin position="985"/>
        <end position="1034"/>
    </location>
</feature>
<feature type="compositionally biased region" description="Acidic residues" evidence="12">
    <location>
        <begin position="258"/>
        <end position="288"/>
    </location>
</feature>
<dbReference type="PANTHER" id="PTHR12953">
    <property type="entry name" value="MEMBRANE PROTEIN CH1 RELATED"/>
    <property type="match status" value="1"/>
</dbReference>
<evidence type="ECO:0000256" key="8">
    <source>
        <dbReference type="ARBA" id="ARBA00046288"/>
    </source>
</evidence>
<comment type="subunit">
    <text evidence="10">Interacts with EMP65.</text>
</comment>
<keyword evidence="3 13" id="KW-0732">Signal</keyword>
<feature type="region of interest" description="Disordered" evidence="12">
    <location>
        <begin position="730"/>
        <end position="894"/>
    </location>
</feature>
<evidence type="ECO:0000256" key="1">
    <source>
        <dbReference type="ARBA" id="ARBA00004389"/>
    </source>
</evidence>
<dbReference type="FunFam" id="2.60.120.260:FF:000099">
    <property type="entry name" value="Uncharacterized protein, isoform C"/>
    <property type="match status" value="1"/>
</dbReference>
<keyword evidence="5" id="KW-1133">Transmembrane helix</keyword>
<evidence type="ECO:0000313" key="15">
    <source>
        <dbReference type="EMBL" id="KAJ8038417.1"/>
    </source>
</evidence>
<dbReference type="OrthoDB" id="266334at2759"/>
<keyword evidence="11" id="KW-0175">Coiled coil</keyword>
<evidence type="ECO:0000256" key="2">
    <source>
        <dbReference type="ARBA" id="ARBA00022692"/>
    </source>
</evidence>
<dbReference type="InterPro" id="IPR045120">
    <property type="entry name" value="Suco/Slp1-like"/>
</dbReference>
<keyword evidence="2" id="KW-0812">Transmembrane</keyword>
<protein>
    <submittedName>
        <fullName evidence="15">SUN domain-containing ossification factor</fullName>
    </submittedName>
</protein>
<feature type="compositionally biased region" description="Low complexity" evidence="12">
    <location>
        <begin position="795"/>
        <end position="804"/>
    </location>
</feature>
<dbReference type="GO" id="GO:0034975">
    <property type="term" value="P:protein folding in endoplasmic reticulum"/>
    <property type="evidence" value="ECO:0007669"/>
    <property type="project" value="TreeGrafter"/>
</dbReference>
<proteinExistence type="inferred from homology"/>
<feature type="compositionally biased region" description="Basic and acidic residues" evidence="12">
    <location>
        <begin position="161"/>
        <end position="180"/>
    </location>
</feature>
<feature type="region of interest" description="Disordered" evidence="12">
    <location>
        <begin position="1150"/>
        <end position="1254"/>
    </location>
</feature>
<dbReference type="PANTHER" id="PTHR12953:SF0">
    <property type="entry name" value="SUN DOMAIN-CONTAINING OSSIFICATION FACTOR"/>
    <property type="match status" value="1"/>
</dbReference>
<evidence type="ECO:0000256" key="10">
    <source>
        <dbReference type="ARBA" id="ARBA00064635"/>
    </source>
</evidence>
<feature type="region of interest" description="Disordered" evidence="12">
    <location>
        <begin position="676"/>
        <end position="696"/>
    </location>
</feature>
<feature type="compositionally biased region" description="Polar residues" evidence="12">
    <location>
        <begin position="782"/>
        <end position="794"/>
    </location>
</feature>
<dbReference type="PROSITE" id="PS51469">
    <property type="entry name" value="SUN"/>
    <property type="match status" value="1"/>
</dbReference>
<feature type="compositionally biased region" description="Polar residues" evidence="12">
    <location>
        <begin position="1165"/>
        <end position="1182"/>
    </location>
</feature>
<evidence type="ECO:0000256" key="3">
    <source>
        <dbReference type="ARBA" id="ARBA00022729"/>
    </source>
</evidence>
<feature type="compositionally biased region" description="Low complexity" evidence="12">
    <location>
        <begin position="752"/>
        <end position="765"/>
    </location>
</feature>
<evidence type="ECO:0000256" key="5">
    <source>
        <dbReference type="ARBA" id="ARBA00022989"/>
    </source>
</evidence>
<comment type="subcellular location">
    <subcellularLocation>
        <location evidence="8">Endomembrane system</location>
        <topology evidence="8">Single-pass type I membrane protein</topology>
    </subcellularLocation>
    <subcellularLocation>
        <location evidence="1">Endoplasmic reticulum membrane</location>
        <topology evidence="1">Single-pass membrane protein</topology>
    </subcellularLocation>
</comment>
<evidence type="ECO:0000256" key="7">
    <source>
        <dbReference type="ARBA" id="ARBA00023180"/>
    </source>
</evidence>
<organism evidence="15 16">
    <name type="scientific">Holothuria leucospilota</name>
    <name type="common">Black long sea cucumber</name>
    <name type="synonym">Mertensiothuria leucospilota</name>
    <dbReference type="NCBI Taxonomy" id="206669"/>
    <lineage>
        <taxon>Eukaryota</taxon>
        <taxon>Metazoa</taxon>
        <taxon>Echinodermata</taxon>
        <taxon>Eleutherozoa</taxon>
        <taxon>Echinozoa</taxon>
        <taxon>Holothuroidea</taxon>
        <taxon>Aspidochirotacea</taxon>
        <taxon>Aspidochirotida</taxon>
        <taxon>Holothuriidae</taxon>
        <taxon>Holothuria</taxon>
    </lineage>
</organism>
<feature type="compositionally biased region" description="Polar residues" evidence="12">
    <location>
        <begin position="1103"/>
        <end position="1121"/>
    </location>
</feature>
<feature type="compositionally biased region" description="Basic and acidic residues" evidence="12">
    <location>
        <begin position="88"/>
        <end position="113"/>
    </location>
</feature>
<gene>
    <name evidence="15" type="ORF">HOLleu_15840</name>
</gene>
<comment type="caution">
    <text evidence="15">The sequence shown here is derived from an EMBL/GenBank/DDBJ whole genome shotgun (WGS) entry which is preliminary data.</text>
</comment>
<sequence>MALEVNHITSTMSWLLCLCILCASPIHSNDIGIITDNHQAQGSAESQEKASNGKESQPQVQGQETGEKTQDVVDSDTGKPPGILDTGQTRENEVKDQPDRVRERVPTEEREGRTQTPPAASLVSPEEEEQVFDSNDPVQEKSPEEKDETKQKLEETEEDITEKQDTESEPGGKEISHHPVEVVGGETEDDMVEHQPEETQIAPPSIAVEEVLEDPGQMQMGDVTIEAGDKVGGDENITSEVVSESGEPSEAEKRADEEVGQEEEEKKEDGDEAGVEGDEGEKEEEEGIPETIPPFDEWKAKMLQQAQEEQDRMYGKEKEMPPAVPPRQFNIKDSKNYASSDCGAKILSANKEAQSASHILNFNRDEYMINPCSADIWFIMELCEPIQIKFLEIANLELFSSVPESFRVYTSDRFPAREWRLLGTLFAREERNLQSFPIDEHLFTKYVKIELLTFFGKEHYCPLTVLRVYGTSMVEEIDEEETGGGGEYGIISSCISSYQVVAEYCMISYSFIISFPPTAAVLPPEPTPLAADLKEDGILGHAKNMVMTIVNNAAKAFTGEDKDKASVECQGEGCELVPPDDLDPTPAMSDCQQGGLTTSLPDVEDSSQDSSICPSPCDDMDTEDFKRVCVGAVCIQSDYWNILPNCCLMVLAHTTIHICCGISNCYLMDPTRERDVTEEKKKEPSSEEGDAPPAVTGIPLETVATASSLIISNLSKDKINVLSSPVILPSMGQTTPSVTSAPTLNTEPPVPTVTSSLPSPTVKTPQTDIESEKMVDKVRKTISPTPSVKQDQVVSQSGSILSSSESKDSKTVALTSSDSTSQTKPLSSESVAKELPTSTDSETKLEAKVPPSDVPVKKDIDPTPLAKKEETKLREDVKKVEEKSELEVGKSEKTVSKDEVLEEAVTDELKTVPALPLVEQEVKVEESGPKSETDPTKAAELSQSNGSLGHSGVNSYGSQKDSVFMRLNNRIKSLELNLSLSSKYLEELSKSYKKQMEEMQKSFNKTVKTLTEKVQKAQEKNQKSAEDITRIDNQLQSLDTLVSSLSLKTEDMLQEVVERHLFLMICEVLVFCTLFMLCVRRERNQLRLARDLYERQLEVPQRRNTLGGTNPSIYSPRSRSASAERDGLRAGGSVDDLLIIGPTTPLREAMKANSSNHTRLKPKQKSPSENHTNGSLANPTEFQDQEGKGPKRKGESKSTSKMSHSAGVLFQGSAGSSKSEPSHVGHNCPETIGTVNGTAALKTKKIQNGSKVKR</sequence>